<keyword evidence="1" id="KW-1133">Transmembrane helix</keyword>
<keyword evidence="3" id="KW-1185">Reference proteome</keyword>
<protein>
    <submittedName>
        <fullName evidence="2">Uncharacterized protein</fullName>
    </submittedName>
</protein>
<keyword evidence="1" id="KW-0472">Membrane</keyword>
<dbReference type="Proteomes" id="UP000287996">
    <property type="component" value="Unassembled WGS sequence"/>
</dbReference>
<accession>A0A432ZPI9</accession>
<dbReference type="AlphaFoldDB" id="A0A432ZPI9"/>
<keyword evidence="1" id="KW-0812">Transmembrane</keyword>
<dbReference type="RefSeq" id="WP_126842318.1">
    <property type="nucleotide sequence ID" value="NZ_PIQH01000008.1"/>
</dbReference>
<sequence length="62" mass="7195">MNQQSGWALLLMLGALMTLSLLLLSQANQRLRLQWQQAHQHIQQLQQQRDVTAAQWLQCNAK</sequence>
<proteinExistence type="predicted"/>
<evidence type="ECO:0000313" key="2">
    <source>
        <dbReference type="EMBL" id="RUO79810.1"/>
    </source>
</evidence>
<name>A0A432ZPI9_9GAMM</name>
<feature type="transmembrane region" description="Helical" evidence="1">
    <location>
        <begin position="6"/>
        <end position="24"/>
    </location>
</feature>
<organism evidence="2 3">
    <name type="scientific">Idiomarina tyrosinivorans</name>
    <dbReference type="NCBI Taxonomy" id="1445662"/>
    <lineage>
        <taxon>Bacteria</taxon>
        <taxon>Pseudomonadati</taxon>
        <taxon>Pseudomonadota</taxon>
        <taxon>Gammaproteobacteria</taxon>
        <taxon>Alteromonadales</taxon>
        <taxon>Idiomarinaceae</taxon>
        <taxon>Idiomarina</taxon>
    </lineage>
</organism>
<gene>
    <name evidence="2" type="ORF">CWI84_09280</name>
</gene>
<dbReference type="EMBL" id="PIQH01000008">
    <property type="protein sequence ID" value="RUO79810.1"/>
    <property type="molecule type" value="Genomic_DNA"/>
</dbReference>
<evidence type="ECO:0000313" key="3">
    <source>
        <dbReference type="Proteomes" id="UP000287996"/>
    </source>
</evidence>
<reference evidence="2 3" key="1">
    <citation type="journal article" date="2011" name="Front. Microbiol.">
        <title>Genomic signatures of strain selection and enhancement in Bacillus atrophaeus var. globigii, a historical biowarfare simulant.</title>
        <authorList>
            <person name="Gibbons H.S."/>
            <person name="Broomall S.M."/>
            <person name="McNew L.A."/>
            <person name="Daligault H."/>
            <person name="Chapman C."/>
            <person name="Bruce D."/>
            <person name="Karavis M."/>
            <person name="Krepps M."/>
            <person name="McGregor P.A."/>
            <person name="Hong C."/>
            <person name="Park K.H."/>
            <person name="Akmal A."/>
            <person name="Feldman A."/>
            <person name="Lin J.S."/>
            <person name="Chang W.E."/>
            <person name="Higgs B.W."/>
            <person name="Demirev P."/>
            <person name="Lindquist J."/>
            <person name="Liem A."/>
            <person name="Fochler E."/>
            <person name="Read T.D."/>
            <person name="Tapia R."/>
            <person name="Johnson S."/>
            <person name="Bishop-Lilly K.A."/>
            <person name="Detter C."/>
            <person name="Han C."/>
            <person name="Sozhamannan S."/>
            <person name="Rosenzweig C.N."/>
            <person name="Skowronski E.W."/>
        </authorList>
    </citation>
    <scope>NUCLEOTIDE SEQUENCE [LARGE SCALE GENOMIC DNA]</scope>
    <source>
        <strain evidence="2 3">CC-PW-9</strain>
    </source>
</reference>
<comment type="caution">
    <text evidence="2">The sequence shown here is derived from an EMBL/GenBank/DDBJ whole genome shotgun (WGS) entry which is preliminary data.</text>
</comment>
<evidence type="ECO:0000256" key="1">
    <source>
        <dbReference type="SAM" id="Phobius"/>
    </source>
</evidence>